<keyword evidence="6" id="KW-0564">Palmitate</keyword>
<dbReference type="Pfam" id="PF12849">
    <property type="entry name" value="PBP_like_2"/>
    <property type="match status" value="1"/>
</dbReference>
<comment type="subunit">
    <text evidence="3">The complex is composed of two ATP-binding proteins (PstB), two transmembrane proteins (PstC and PstA) and a solute-binding protein (PstS).</text>
</comment>
<dbReference type="InterPro" id="IPR024370">
    <property type="entry name" value="PBP_domain"/>
</dbReference>
<evidence type="ECO:0000256" key="5">
    <source>
        <dbReference type="ARBA" id="ARBA00022729"/>
    </source>
</evidence>
<reference evidence="10" key="1">
    <citation type="submission" date="2019-12" db="EMBL/GenBank/DDBJ databases">
        <title>Microbes associate with the intestines of laboratory mice.</title>
        <authorList>
            <person name="Navarre W."/>
            <person name="Wong E."/>
        </authorList>
    </citation>
    <scope>NUCLEOTIDE SEQUENCE</scope>
    <source>
        <strain evidence="10">NM79_F5</strain>
    </source>
</reference>
<evidence type="ECO:0000256" key="7">
    <source>
        <dbReference type="ARBA" id="ARBA00023288"/>
    </source>
</evidence>
<dbReference type="Proteomes" id="UP000656077">
    <property type="component" value="Unassembled WGS sequence"/>
</dbReference>
<dbReference type="PANTHER" id="PTHR30570:SF4">
    <property type="entry name" value="PHOSPHATE-BINDING PROTEIN PSTS 1"/>
    <property type="match status" value="1"/>
</dbReference>
<sequence>MKKKSIKLMVSALVMAMLGTAMVGCGNASGGAPANDTKSEGTKSEAVTGSITMSGSSALLPLMEKTIETFNEKYPDAEIGAQAGGSGTGLTQVLDGTVNIGNSDVFAEEKLDAAKAKELVDHKVVAQGFGIVVSKSLGIDNLTSAQIKDIFSGKVTNWKEVGGPDKAILLIHRTAGSGTRATFEKTVLGGDKSAENEALGVTQDSNGAV</sequence>
<evidence type="ECO:0000256" key="8">
    <source>
        <dbReference type="SAM" id="SignalP"/>
    </source>
</evidence>
<keyword evidence="4" id="KW-0592">Phosphate transport</keyword>
<comment type="subcellular location">
    <subcellularLocation>
        <location evidence="2">Cell membrane</location>
        <topology evidence="2">Lipid-anchor</topology>
    </subcellularLocation>
</comment>
<evidence type="ECO:0000313" key="11">
    <source>
        <dbReference type="Proteomes" id="UP000656077"/>
    </source>
</evidence>
<evidence type="ECO:0000256" key="3">
    <source>
        <dbReference type="ARBA" id="ARBA00011529"/>
    </source>
</evidence>
<dbReference type="GO" id="GO:0005886">
    <property type="term" value="C:plasma membrane"/>
    <property type="evidence" value="ECO:0007669"/>
    <property type="project" value="UniProtKB-SubCell"/>
</dbReference>
<evidence type="ECO:0000256" key="4">
    <source>
        <dbReference type="ARBA" id="ARBA00022592"/>
    </source>
</evidence>
<dbReference type="SUPFAM" id="SSF53850">
    <property type="entry name" value="Periplasmic binding protein-like II"/>
    <property type="match status" value="1"/>
</dbReference>
<evidence type="ECO:0000313" key="10">
    <source>
        <dbReference type="EMBL" id="MVX65597.1"/>
    </source>
</evidence>
<dbReference type="PROSITE" id="PS51257">
    <property type="entry name" value="PROKAR_LIPOPROTEIN"/>
    <property type="match status" value="1"/>
</dbReference>
<organism evidence="10 11">
    <name type="scientific">Clostridium chromiireducens</name>
    <dbReference type="NCBI Taxonomy" id="225345"/>
    <lineage>
        <taxon>Bacteria</taxon>
        <taxon>Bacillati</taxon>
        <taxon>Bacillota</taxon>
        <taxon>Clostridia</taxon>
        <taxon>Eubacteriales</taxon>
        <taxon>Clostridiaceae</taxon>
        <taxon>Clostridium</taxon>
    </lineage>
</organism>
<feature type="chain" id="PRO_5039504338" evidence="8">
    <location>
        <begin position="24"/>
        <end position="209"/>
    </location>
</feature>
<feature type="signal peptide" evidence="8">
    <location>
        <begin position="1"/>
        <end position="23"/>
    </location>
</feature>
<feature type="domain" description="PBP" evidence="9">
    <location>
        <begin position="43"/>
        <end position="190"/>
    </location>
</feature>
<dbReference type="PANTHER" id="PTHR30570">
    <property type="entry name" value="PERIPLASMIC PHOSPHATE BINDING COMPONENT OF PHOSPHATE ABC TRANSPORTER"/>
    <property type="match status" value="1"/>
</dbReference>
<gene>
    <name evidence="10" type="ORF">GKZ28_18100</name>
</gene>
<dbReference type="GO" id="GO:0006817">
    <property type="term" value="P:phosphate ion transport"/>
    <property type="evidence" value="ECO:0007669"/>
    <property type="project" value="UniProtKB-KW"/>
</dbReference>
<keyword evidence="5 8" id="KW-0732">Signal</keyword>
<proteinExistence type="predicted"/>
<evidence type="ECO:0000256" key="1">
    <source>
        <dbReference type="ARBA" id="ARBA00002841"/>
    </source>
</evidence>
<protein>
    <submittedName>
        <fullName evidence="10">Phosphate ABC transporter substrate-binding protein</fullName>
    </submittedName>
</protein>
<comment type="function">
    <text evidence="1">Part of the ABC transporter complex PstSACB involved in phosphate import.</text>
</comment>
<evidence type="ECO:0000256" key="6">
    <source>
        <dbReference type="ARBA" id="ARBA00023139"/>
    </source>
</evidence>
<keyword evidence="7" id="KW-0449">Lipoprotein</keyword>
<feature type="non-terminal residue" evidence="10">
    <location>
        <position position="209"/>
    </location>
</feature>
<dbReference type="EMBL" id="WSRQ01000035">
    <property type="protein sequence ID" value="MVX65597.1"/>
    <property type="molecule type" value="Genomic_DNA"/>
</dbReference>
<dbReference type="Gene3D" id="3.40.190.10">
    <property type="entry name" value="Periplasmic binding protein-like II"/>
    <property type="match status" value="1"/>
</dbReference>
<accession>A0A964RPU0</accession>
<dbReference type="RefSeq" id="WP_160360307.1">
    <property type="nucleotide sequence ID" value="NZ_WSRQ01000035.1"/>
</dbReference>
<dbReference type="InterPro" id="IPR050811">
    <property type="entry name" value="Phosphate_ABC_transporter"/>
</dbReference>
<name>A0A964RPU0_9CLOT</name>
<comment type="caution">
    <text evidence="10">The sequence shown here is derived from an EMBL/GenBank/DDBJ whole genome shotgun (WGS) entry which is preliminary data.</text>
</comment>
<evidence type="ECO:0000259" key="9">
    <source>
        <dbReference type="Pfam" id="PF12849"/>
    </source>
</evidence>
<dbReference type="AlphaFoldDB" id="A0A964RPU0"/>
<evidence type="ECO:0000256" key="2">
    <source>
        <dbReference type="ARBA" id="ARBA00004193"/>
    </source>
</evidence>
<keyword evidence="4" id="KW-0813">Transport</keyword>